<keyword evidence="1" id="KW-0732">Signal</keyword>
<accession>A0A5S3QJY9</accession>
<evidence type="ECO:0000313" key="3">
    <source>
        <dbReference type="Proteomes" id="UP000310314"/>
    </source>
</evidence>
<sequence length="249" mass="27998">MKNLMIVLLSLCAVTTAQAQFAGQAPITSAAGSTNTVANSAIQQFLGPISDAEMKRKAIDISNAQGSPYTSFKFAPTTLYYNDEKIGDIFYRYNALNEEVEIKRSQLEEEGYRGLSNDKKISLIIDGKKMAFNTFITSKKRTTNGYLTTLVDGEEYDLFKRITVKYTEGQDAQNSFVAAVPAKFSQFTEYYYQKKGVNRIDEVIAKNSKLLKVLDANEKVKTKEFLKENSLNVKNETDLIKTFEFLNGK</sequence>
<keyword evidence="3" id="KW-1185">Reference proteome</keyword>
<feature type="chain" id="PRO_5024441830" evidence="1">
    <location>
        <begin position="20"/>
        <end position="249"/>
    </location>
</feature>
<proteinExistence type="predicted"/>
<feature type="signal peptide" evidence="1">
    <location>
        <begin position="1"/>
        <end position="19"/>
    </location>
</feature>
<dbReference type="AlphaFoldDB" id="A0A5S3QJY9"/>
<dbReference type="EMBL" id="VATY01000001">
    <property type="protein sequence ID" value="TMM58134.1"/>
    <property type="molecule type" value="Genomic_DNA"/>
</dbReference>
<name>A0A5S3QJY9_9FLAO</name>
<comment type="caution">
    <text evidence="2">The sequence shown here is derived from an EMBL/GenBank/DDBJ whole genome shotgun (WGS) entry which is preliminary data.</text>
</comment>
<dbReference type="Proteomes" id="UP000310314">
    <property type="component" value="Unassembled WGS sequence"/>
</dbReference>
<gene>
    <name evidence="2" type="ORF">FEE95_01515</name>
</gene>
<dbReference type="RefSeq" id="WP_138656066.1">
    <property type="nucleotide sequence ID" value="NZ_VATY01000001.1"/>
</dbReference>
<evidence type="ECO:0000256" key="1">
    <source>
        <dbReference type="SAM" id="SignalP"/>
    </source>
</evidence>
<protein>
    <submittedName>
        <fullName evidence="2">Uncharacterized protein</fullName>
    </submittedName>
</protein>
<dbReference type="OrthoDB" id="1420518at2"/>
<organism evidence="2 3">
    <name type="scientific">Maribacter algarum</name>
    <name type="common">ex Zhang et al. 2020</name>
    <dbReference type="NCBI Taxonomy" id="2578118"/>
    <lineage>
        <taxon>Bacteria</taxon>
        <taxon>Pseudomonadati</taxon>
        <taxon>Bacteroidota</taxon>
        <taxon>Flavobacteriia</taxon>
        <taxon>Flavobacteriales</taxon>
        <taxon>Flavobacteriaceae</taxon>
        <taxon>Maribacter</taxon>
    </lineage>
</organism>
<reference evidence="2 3" key="1">
    <citation type="submission" date="2019-05" db="EMBL/GenBank/DDBJ databases">
        <authorList>
            <person name="Zhang J.-Y."/>
            <person name="Feg X."/>
            <person name="Du Z.-J."/>
        </authorList>
    </citation>
    <scope>NUCLEOTIDE SEQUENCE [LARGE SCALE GENOMIC DNA]</scope>
    <source>
        <strain evidence="2 3">RZ26</strain>
    </source>
</reference>
<evidence type="ECO:0000313" key="2">
    <source>
        <dbReference type="EMBL" id="TMM58134.1"/>
    </source>
</evidence>